<keyword evidence="3" id="KW-0812">Transmembrane</keyword>
<comment type="caution">
    <text evidence="5">The sequence shown here is derived from an EMBL/GenBank/DDBJ whole genome shotgun (WGS) entry which is preliminary data.</text>
</comment>
<sequence length="431" mass="46166">MLSRSESHQQDKLKRKKRLRRLIVINFALLGVIIVILGAWLAASVIQSKPEAGGDPVNDGQTADATDPPADEGSGNSKGSDNSQGSDNNGNNIGNSTNGTPEDDGENGTVPGTEGSPDETVSLSFVGDLLLGEYVDPVMQREGYDFLYKKSLLYLSEPDLTAGNLEHPVTSGGVPVEGTPYVFKGSPDALPALREAGFDVVSLANNHALDQGVEGMLDTMKHLEEAGISHMGAGRDDTEAFSPVIKEVRGIKIAYIGISRVVPFASWKADKNVAGVAETYETKRAVAAIAKAKDQADIVVVMVHWGKERVDQPEPYQKDFARQYIDAGADLVIGSHPHVLQGFEMYKGKWIAYSLGNFIFTAFPKGTAGETGVLDAVCTKSGDCDMTFHPMFTVNAQPTPLETDAAKALLDRLSAISFQVKLREDGSIVPD</sequence>
<dbReference type="InterPro" id="IPR052169">
    <property type="entry name" value="CW_Biosynth-Accessory"/>
</dbReference>
<organism evidence="5 6">
    <name type="scientific">Paenibacillus prosopidis</name>
    <dbReference type="NCBI Taxonomy" id="630520"/>
    <lineage>
        <taxon>Bacteria</taxon>
        <taxon>Bacillati</taxon>
        <taxon>Bacillota</taxon>
        <taxon>Bacilli</taxon>
        <taxon>Bacillales</taxon>
        <taxon>Paenibacillaceae</taxon>
        <taxon>Paenibacillus</taxon>
    </lineage>
</organism>
<keyword evidence="3" id="KW-0472">Membrane</keyword>
<keyword evidence="3" id="KW-1133">Transmembrane helix</keyword>
<dbReference type="AlphaFoldDB" id="A0A368VUZ1"/>
<evidence type="ECO:0000313" key="6">
    <source>
        <dbReference type="Proteomes" id="UP000252415"/>
    </source>
</evidence>
<comment type="similarity">
    <text evidence="1">Belongs to the CapA family.</text>
</comment>
<dbReference type="RefSeq" id="WP_114381448.1">
    <property type="nucleotide sequence ID" value="NZ_QPJD01000010.1"/>
</dbReference>
<dbReference type="Pfam" id="PF09587">
    <property type="entry name" value="PGA_cap"/>
    <property type="match status" value="1"/>
</dbReference>
<dbReference type="InterPro" id="IPR019079">
    <property type="entry name" value="Capsule_synth_CapA"/>
</dbReference>
<name>A0A368VUZ1_9BACL</name>
<dbReference type="SMART" id="SM00854">
    <property type="entry name" value="PGA_cap"/>
    <property type="match status" value="1"/>
</dbReference>
<feature type="region of interest" description="Disordered" evidence="2">
    <location>
        <begin position="51"/>
        <end position="119"/>
    </location>
</feature>
<dbReference type="Proteomes" id="UP000252415">
    <property type="component" value="Unassembled WGS sequence"/>
</dbReference>
<dbReference type="PANTHER" id="PTHR33393">
    <property type="entry name" value="POLYGLUTAMINE SYNTHESIS ACCESSORY PROTEIN RV0574C-RELATED"/>
    <property type="match status" value="1"/>
</dbReference>
<dbReference type="SUPFAM" id="SSF56300">
    <property type="entry name" value="Metallo-dependent phosphatases"/>
    <property type="match status" value="1"/>
</dbReference>
<feature type="transmembrane region" description="Helical" evidence="3">
    <location>
        <begin position="21"/>
        <end position="43"/>
    </location>
</feature>
<dbReference type="EMBL" id="QPJD01000010">
    <property type="protein sequence ID" value="RCW45609.1"/>
    <property type="molecule type" value="Genomic_DNA"/>
</dbReference>
<evidence type="ECO:0000313" key="5">
    <source>
        <dbReference type="EMBL" id="RCW45609.1"/>
    </source>
</evidence>
<dbReference type="OrthoDB" id="9810906at2"/>
<dbReference type="PANTHER" id="PTHR33393:SF13">
    <property type="entry name" value="PGA BIOSYNTHESIS PROTEIN CAPA"/>
    <property type="match status" value="1"/>
</dbReference>
<proteinExistence type="inferred from homology"/>
<feature type="compositionally biased region" description="Low complexity" evidence="2">
    <location>
        <begin position="73"/>
        <end position="99"/>
    </location>
</feature>
<evidence type="ECO:0000259" key="4">
    <source>
        <dbReference type="SMART" id="SM00854"/>
    </source>
</evidence>
<evidence type="ECO:0000256" key="3">
    <source>
        <dbReference type="SAM" id="Phobius"/>
    </source>
</evidence>
<reference evidence="5 6" key="1">
    <citation type="submission" date="2018-07" db="EMBL/GenBank/DDBJ databases">
        <title>Genomic Encyclopedia of Type Strains, Phase III (KMG-III): the genomes of soil and plant-associated and newly described type strains.</title>
        <authorList>
            <person name="Whitman W."/>
        </authorList>
    </citation>
    <scope>NUCLEOTIDE SEQUENCE [LARGE SCALE GENOMIC DNA]</scope>
    <source>
        <strain evidence="5 6">CECT 7506</strain>
    </source>
</reference>
<feature type="domain" description="Capsule synthesis protein CapA" evidence="4">
    <location>
        <begin position="122"/>
        <end position="362"/>
    </location>
</feature>
<evidence type="ECO:0000256" key="2">
    <source>
        <dbReference type="SAM" id="MobiDB-lite"/>
    </source>
</evidence>
<dbReference type="CDD" id="cd07381">
    <property type="entry name" value="MPP_CapA"/>
    <property type="match status" value="1"/>
</dbReference>
<evidence type="ECO:0000256" key="1">
    <source>
        <dbReference type="ARBA" id="ARBA00005662"/>
    </source>
</evidence>
<keyword evidence="6" id="KW-1185">Reference proteome</keyword>
<accession>A0A368VUZ1</accession>
<gene>
    <name evidence="5" type="ORF">DFP97_110199</name>
</gene>
<dbReference type="InterPro" id="IPR029052">
    <property type="entry name" value="Metallo-depent_PP-like"/>
</dbReference>
<protein>
    <submittedName>
        <fullName evidence="5">Poly-gamma-glutamate synthesis protein (Capsule biosynthesis protein)</fullName>
    </submittedName>
</protein>
<dbReference type="Gene3D" id="3.60.21.10">
    <property type="match status" value="1"/>
</dbReference>